<dbReference type="Proteomes" id="UP001449225">
    <property type="component" value="Unassembled WGS sequence"/>
</dbReference>
<evidence type="ECO:0000313" key="6">
    <source>
        <dbReference type="EMBL" id="MEM5536966.1"/>
    </source>
</evidence>
<dbReference type="PANTHER" id="PTHR37164">
    <property type="entry name" value="BACTERIOHEMERYTHRIN"/>
    <property type="match status" value="1"/>
</dbReference>
<dbReference type="PROSITE" id="PS00550">
    <property type="entry name" value="HEMERYTHRINS"/>
    <property type="match status" value="1"/>
</dbReference>
<keyword evidence="2" id="KW-0813">Transport</keyword>
<proteinExistence type="inferred from homology"/>
<dbReference type="EMBL" id="JBBMRA010000010">
    <property type="protein sequence ID" value="MEM5536966.1"/>
    <property type="molecule type" value="Genomic_DNA"/>
</dbReference>
<dbReference type="InterPro" id="IPR012827">
    <property type="entry name" value="Hemerythrin_metal-bd"/>
</dbReference>
<feature type="domain" description="Hemerythrin-like" evidence="5">
    <location>
        <begin position="11"/>
        <end position="123"/>
    </location>
</feature>
<dbReference type="PANTHER" id="PTHR37164:SF1">
    <property type="entry name" value="BACTERIOHEMERYTHRIN"/>
    <property type="match status" value="1"/>
</dbReference>
<organism evidence="6 7">
    <name type="scientific">Neptuniibacter pectenicola</name>
    <dbReference type="NCBI Taxonomy" id="1806669"/>
    <lineage>
        <taxon>Bacteria</taxon>
        <taxon>Pseudomonadati</taxon>
        <taxon>Pseudomonadota</taxon>
        <taxon>Gammaproteobacteria</taxon>
        <taxon>Oceanospirillales</taxon>
        <taxon>Oceanospirillaceae</taxon>
        <taxon>Neptuniibacter</taxon>
    </lineage>
</organism>
<dbReference type="Pfam" id="PF01814">
    <property type="entry name" value="Hemerythrin"/>
    <property type="match status" value="1"/>
</dbReference>
<keyword evidence="7" id="KW-1185">Reference proteome</keyword>
<accession>A0ABU9TTD4</accession>
<evidence type="ECO:0000259" key="5">
    <source>
        <dbReference type="Pfam" id="PF01814"/>
    </source>
</evidence>
<dbReference type="InterPro" id="IPR035938">
    <property type="entry name" value="Hemerythrin-like_sf"/>
</dbReference>
<keyword evidence="2" id="KW-0561">Oxygen transport</keyword>
<evidence type="ECO:0000256" key="1">
    <source>
        <dbReference type="ARBA" id="ARBA00010587"/>
    </source>
</evidence>
<dbReference type="SUPFAM" id="SSF47188">
    <property type="entry name" value="Hemerythrin-like"/>
    <property type="match status" value="1"/>
</dbReference>
<dbReference type="InterPro" id="IPR016131">
    <property type="entry name" value="Haemerythrin_Fe_BS"/>
</dbReference>
<protein>
    <submittedName>
        <fullName evidence="6">Hemerythrin family protein</fullName>
    </submittedName>
</protein>
<dbReference type="InterPro" id="IPR012312">
    <property type="entry name" value="Hemerythrin-like"/>
</dbReference>
<comment type="similarity">
    <text evidence="1">Belongs to the hemerythrin family.</text>
</comment>
<name>A0ABU9TTD4_9GAMM</name>
<sequence>MPNTRLIPQVAIDFMNDDHAEAISIVDNLLATIENSSDDDVTLQLEAFFAHNQAHFSREEEQMIRVNFPPYGCHKGEHDRVLTELRQAITDWEANKDRESIAQYINCTVWNWFINHIKTMDTVTAMFLKQHPE</sequence>
<dbReference type="CDD" id="cd12107">
    <property type="entry name" value="Hemerythrin"/>
    <property type="match status" value="1"/>
</dbReference>
<keyword evidence="4" id="KW-0408">Iron</keyword>
<reference evidence="6 7" key="1">
    <citation type="submission" date="2024-03" db="EMBL/GenBank/DDBJ databases">
        <title>Community enrichment and isolation of bacterial strains for fucoidan degradation.</title>
        <authorList>
            <person name="Sichert A."/>
        </authorList>
    </citation>
    <scope>NUCLEOTIDE SEQUENCE [LARGE SCALE GENOMIC DNA]</scope>
    <source>
        <strain evidence="6 7">AS76</strain>
    </source>
</reference>
<evidence type="ECO:0000256" key="3">
    <source>
        <dbReference type="ARBA" id="ARBA00022723"/>
    </source>
</evidence>
<evidence type="ECO:0000256" key="4">
    <source>
        <dbReference type="ARBA" id="ARBA00023004"/>
    </source>
</evidence>
<gene>
    <name evidence="6" type="ORF">WNY58_11240</name>
</gene>
<evidence type="ECO:0000256" key="2">
    <source>
        <dbReference type="ARBA" id="ARBA00022621"/>
    </source>
</evidence>
<dbReference type="RefSeq" id="WP_342854561.1">
    <property type="nucleotide sequence ID" value="NZ_JBBMRA010000010.1"/>
</dbReference>
<comment type="caution">
    <text evidence="6">The sequence shown here is derived from an EMBL/GenBank/DDBJ whole genome shotgun (WGS) entry which is preliminary data.</text>
</comment>
<dbReference type="NCBIfam" id="TIGR02481">
    <property type="entry name" value="hemeryth_dom"/>
    <property type="match status" value="1"/>
</dbReference>
<keyword evidence="3" id="KW-0479">Metal-binding</keyword>
<dbReference type="InterPro" id="IPR050669">
    <property type="entry name" value="Hemerythrin"/>
</dbReference>
<evidence type="ECO:0000313" key="7">
    <source>
        <dbReference type="Proteomes" id="UP001449225"/>
    </source>
</evidence>
<dbReference type="Gene3D" id="1.20.120.50">
    <property type="entry name" value="Hemerythrin-like"/>
    <property type="match status" value="1"/>
</dbReference>